<sequence>MDIIVVILLSTLTSISVLLLASMGLAVVFGLMRIINMAHGEFLMIGAFTTVTLVLRLDLPIWVAVIGAPIASAAIGVAVELLLIRPLYGRRLVDTLLVTFGLSLVLYQLAVNVFGTASPSIPTPLGAINIGKYSVSVYSLFLPIATAAIMWGLYKIFTATKYGLMARASAQSAEMAAALGVDSAKINLITFTLGCALAGLGGGLLAPIVAVSPTLGQSYIGQAFMTVITGGQAFLIGTLASSAILGGVQSIISQVFTTFWGVAGLFLTAIVLIRFLPQGLSGRWKRQM</sequence>
<proteinExistence type="inferred from homology"/>
<feature type="transmembrane region" description="Helical" evidence="9">
    <location>
        <begin position="188"/>
        <end position="211"/>
    </location>
</feature>
<evidence type="ECO:0000256" key="3">
    <source>
        <dbReference type="ARBA" id="ARBA00022475"/>
    </source>
</evidence>
<feature type="transmembrane region" description="Helical" evidence="9">
    <location>
        <begin position="135"/>
        <end position="157"/>
    </location>
</feature>
<evidence type="ECO:0000256" key="4">
    <source>
        <dbReference type="ARBA" id="ARBA00022692"/>
    </source>
</evidence>
<keyword evidence="3" id="KW-1003">Cell membrane</keyword>
<dbReference type="GO" id="GO:0005886">
    <property type="term" value="C:plasma membrane"/>
    <property type="evidence" value="ECO:0007669"/>
    <property type="project" value="UniProtKB-SubCell"/>
</dbReference>
<organism evidence="10">
    <name type="scientific">hydrothermal vent metagenome</name>
    <dbReference type="NCBI Taxonomy" id="652676"/>
    <lineage>
        <taxon>unclassified sequences</taxon>
        <taxon>metagenomes</taxon>
        <taxon>ecological metagenomes</taxon>
    </lineage>
</organism>
<comment type="similarity">
    <text evidence="8">Belongs to the binding-protein-dependent transport system permease family. LivHM subfamily.</text>
</comment>
<evidence type="ECO:0000256" key="5">
    <source>
        <dbReference type="ARBA" id="ARBA00022970"/>
    </source>
</evidence>
<feature type="transmembrane region" description="Helical" evidence="9">
    <location>
        <begin position="255"/>
        <end position="276"/>
    </location>
</feature>
<dbReference type="InterPro" id="IPR001851">
    <property type="entry name" value="ABC_transp_permease"/>
</dbReference>
<evidence type="ECO:0000256" key="9">
    <source>
        <dbReference type="SAM" id="Phobius"/>
    </source>
</evidence>
<dbReference type="PANTHER" id="PTHR11795">
    <property type="entry name" value="BRANCHED-CHAIN AMINO ACID TRANSPORT SYSTEM PERMEASE PROTEIN LIVH"/>
    <property type="match status" value="1"/>
</dbReference>
<dbReference type="PANTHER" id="PTHR11795:SF447">
    <property type="entry name" value="ABC TRANSPORTER PERMEASE PROTEIN"/>
    <property type="match status" value="1"/>
</dbReference>
<dbReference type="AlphaFoldDB" id="A0A3B0SB95"/>
<keyword evidence="2" id="KW-0813">Transport</keyword>
<keyword evidence="6 9" id="KW-1133">Transmembrane helix</keyword>
<evidence type="ECO:0000256" key="6">
    <source>
        <dbReference type="ARBA" id="ARBA00022989"/>
    </source>
</evidence>
<gene>
    <name evidence="10" type="ORF">MNBD_ALPHA04-608</name>
</gene>
<keyword evidence="5" id="KW-0029">Amino-acid transport</keyword>
<dbReference type="GO" id="GO:0022857">
    <property type="term" value="F:transmembrane transporter activity"/>
    <property type="evidence" value="ECO:0007669"/>
    <property type="project" value="InterPro"/>
</dbReference>
<feature type="transmembrane region" description="Helical" evidence="9">
    <location>
        <begin position="38"/>
        <end position="55"/>
    </location>
</feature>
<feature type="transmembrane region" description="Helical" evidence="9">
    <location>
        <begin position="61"/>
        <end position="84"/>
    </location>
</feature>
<protein>
    <submittedName>
        <fullName evidence="10">Urea ABC transporter, permease protein UrtB</fullName>
    </submittedName>
</protein>
<accession>A0A3B0SB95</accession>
<evidence type="ECO:0000313" key="10">
    <source>
        <dbReference type="EMBL" id="VAW00022.1"/>
    </source>
</evidence>
<name>A0A3B0SB95_9ZZZZ</name>
<feature type="transmembrane region" description="Helical" evidence="9">
    <location>
        <begin position="96"/>
        <end position="115"/>
    </location>
</feature>
<dbReference type="InterPro" id="IPR052157">
    <property type="entry name" value="BCAA_transport_permease"/>
</dbReference>
<dbReference type="CDD" id="cd06582">
    <property type="entry name" value="TM_PBP1_LivH_like"/>
    <property type="match status" value="1"/>
</dbReference>
<dbReference type="Pfam" id="PF02653">
    <property type="entry name" value="BPD_transp_2"/>
    <property type="match status" value="1"/>
</dbReference>
<dbReference type="EMBL" id="UOEF01000294">
    <property type="protein sequence ID" value="VAW00022.1"/>
    <property type="molecule type" value="Genomic_DNA"/>
</dbReference>
<feature type="transmembrane region" description="Helical" evidence="9">
    <location>
        <begin position="6"/>
        <end position="31"/>
    </location>
</feature>
<comment type="subcellular location">
    <subcellularLocation>
        <location evidence="1">Cell membrane</location>
        <topology evidence="1">Multi-pass membrane protein</topology>
    </subcellularLocation>
</comment>
<evidence type="ECO:0000256" key="8">
    <source>
        <dbReference type="ARBA" id="ARBA00037998"/>
    </source>
</evidence>
<keyword evidence="7 9" id="KW-0472">Membrane</keyword>
<evidence type="ECO:0000256" key="1">
    <source>
        <dbReference type="ARBA" id="ARBA00004651"/>
    </source>
</evidence>
<keyword evidence="4 9" id="KW-0812">Transmembrane</keyword>
<dbReference type="GO" id="GO:0006865">
    <property type="term" value="P:amino acid transport"/>
    <property type="evidence" value="ECO:0007669"/>
    <property type="project" value="UniProtKB-KW"/>
</dbReference>
<evidence type="ECO:0000256" key="2">
    <source>
        <dbReference type="ARBA" id="ARBA00022448"/>
    </source>
</evidence>
<reference evidence="10" key="1">
    <citation type="submission" date="2018-06" db="EMBL/GenBank/DDBJ databases">
        <authorList>
            <person name="Zhirakovskaya E."/>
        </authorList>
    </citation>
    <scope>NUCLEOTIDE SEQUENCE</scope>
</reference>
<evidence type="ECO:0000256" key="7">
    <source>
        <dbReference type="ARBA" id="ARBA00023136"/>
    </source>
</evidence>
<feature type="transmembrane region" description="Helical" evidence="9">
    <location>
        <begin position="223"/>
        <end position="248"/>
    </location>
</feature>